<name>A0A078KZ66_9GAMM</name>
<dbReference type="Proteomes" id="UP000044071">
    <property type="component" value="Unassembled WGS sequence"/>
</dbReference>
<dbReference type="eggNOG" id="COG0666">
    <property type="taxonomic scope" value="Bacteria"/>
</dbReference>
<accession>A0A078KZ66</accession>
<dbReference type="EMBL" id="CCSB01000001">
    <property type="protein sequence ID" value="CDZ77008.1"/>
    <property type="molecule type" value="Genomic_DNA"/>
</dbReference>
<evidence type="ECO:0000313" key="1">
    <source>
        <dbReference type="EMBL" id="CDZ77008.1"/>
    </source>
</evidence>
<gene>
    <name evidence="1" type="ORF">BN59_01287</name>
</gene>
<dbReference type="OrthoDB" id="5652348at2"/>
<organism evidence="1 2">
    <name type="scientific">Legionella massiliensis</name>
    <dbReference type="NCBI Taxonomy" id="1034943"/>
    <lineage>
        <taxon>Bacteria</taxon>
        <taxon>Pseudomonadati</taxon>
        <taxon>Pseudomonadota</taxon>
        <taxon>Gammaproteobacteria</taxon>
        <taxon>Legionellales</taxon>
        <taxon>Legionellaceae</taxon>
        <taxon>Legionella</taxon>
    </lineage>
</organism>
<evidence type="ECO:0000313" key="2">
    <source>
        <dbReference type="Proteomes" id="UP000044071"/>
    </source>
</evidence>
<reference evidence="1 2" key="1">
    <citation type="submission" date="2014-06" db="EMBL/GenBank/DDBJ databases">
        <authorList>
            <person name="Urmite Genomes Urmite Genomes"/>
        </authorList>
    </citation>
    <scope>NUCLEOTIDE SEQUENCE [LARGE SCALE GENOMIC DNA]</scope>
</reference>
<proteinExistence type="predicted"/>
<dbReference type="RefSeq" id="WP_043873428.1">
    <property type="nucleotide sequence ID" value="NZ_CCVW01000001.1"/>
</dbReference>
<keyword evidence="2" id="KW-1185">Reference proteome</keyword>
<dbReference type="STRING" id="1034943.BN59_01287"/>
<protein>
    <submittedName>
        <fullName evidence="1">Uncharacterized protein</fullName>
    </submittedName>
</protein>
<dbReference type="AlphaFoldDB" id="A0A078KZ66"/>
<dbReference type="InterPro" id="IPR049972">
    <property type="entry name" value="T4SS_AnkK"/>
</dbReference>
<dbReference type="NCBIfam" id="NF043026">
    <property type="entry name" value="T4SS_AnkK"/>
    <property type="match status" value="1"/>
</dbReference>
<sequence length="668" mass="76507">MVYFYDSDRITLGDPSYSGHTVYKKAKYRRPSGLFKKIIYKQNKHADLNFSRFEVGFSAMAGRFLLPDLTPKQALVRNRAGQIIGVASEHYCYAAHRREGLAEFYSINMDGEQKSDSDSKLPSAEPSKSQNNQAHFLGQFPVSSAKPKAPEDIPVYFLDQFPAGFFSTLWRSYKDGEIDFDMASLASVLTSSYTLEEDDLHKGNFGFYLVKKQGRMVVVFFKIDNDLMLADSVMSCYGSRITSWSHGDHAFDITVQDLLSFPKLIDSQNHYWPTSKRYLANPIDAKVYSGTDDINAFAELARSRSFRHAKWREFYKHTLIPPEIIKQSLMKAFDTNDAKDRAQLAVIQQAVVARQAKLRAVLFSIPAFRSFVRNLPTAEFESIQREILRGVDDENQALSETILADMKRHYYLCSRNGFADGDTPLHVAIRLKDYRHHETWQAFRQFAEVPNENGEKPLDVAVALAERSRQHNFPDLRQDPFFTIKSLLRAGAEKTDSYRALPRPMKESIANYRFGTDYLSRAKEISTGKELIDLMRDVGEDYRLSLKMRKELSVSCLKQFIRFQQKHRACEEILQTMKVALNGNDEQEPAPELQFIRQLRSRLWIVRQIRGLLGGTGTQVALNDLIDEELSRYQPSCFSLFTFFSCTKEEKTEPASDLGQELACQSSV</sequence>